<sequence length="486" mass="51996">MSAPAPHFPAPAVPESTPEPAPDLPGPAPRNGGRWPVLLLPVVALIPAVIAVLQLGRIHPDEVYQALEPAFWRVHGYGVLAWEWKDGIRNWAVPGVLAGFLKLAELLGITRPQGYRAVVAIPQAALHAWSLWAAYRFVARRAGPQGGELAALLVGLYGPVLVFAGRTLGESFSASFLVVAMEALDRRERTARAGLLGGAALGMAVVTRYPSAIFVVAALVWLAAAKRWRVLAFTCLGGAVVAAGLGVLDFATWGTPFHSFLAYARFNVFSGEAAARFGSDPPVYYVRPFFSAVPLWAWGAALLGLASLGQRRAVSLPLWCAAVYTGVLLTTAHKEERFLYPGLVLAVLAAAAPVAVFIRARAQAAARWGLAALAVGTGLGAAAFFPSTDLRADQFRAIVAATEGGDAHGLLIVNEGLWGAGGFFYLGQQMPWLTCDWPHDGAFQHAMRDRTFNRAVTFEDRALPELQAAGFRVARRIGRETLLIRD</sequence>
<dbReference type="Pfam" id="PF03901">
    <property type="entry name" value="Glyco_transf_22"/>
    <property type="match status" value="1"/>
</dbReference>
<keyword evidence="5 10" id="KW-0812">Transmembrane</keyword>
<evidence type="ECO:0000256" key="3">
    <source>
        <dbReference type="ARBA" id="ARBA00022676"/>
    </source>
</evidence>
<evidence type="ECO:0000313" key="12">
    <source>
        <dbReference type="Proteomes" id="UP000662747"/>
    </source>
</evidence>
<dbReference type="Proteomes" id="UP000662747">
    <property type="component" value="Chromosome"/>
</dbReference>
<keyword evidence="7 10" id="KW-1133">Transmembrane helix</keyword>
<gene>
    <name evidence="11" type="ORF">JY651_29225</name>
</gene>
<evidence type="ECO:0000256" key="8">
    <source>
        <dbReference type="ARBA" id="ARBA00023136"/>
    </source>
</evidence>
<evidence type="ECO:0000256" key="5">
    <source>
        <dbReference type="ARBA" id="ARBA00022692"/>
    </source>
</evidence>
<feature type="transmembrane region" description="Helical" evidence="10">
    <location>
        <begin position="313"/>
        <end position="332"/>
    </location>
</feature>
<feature type="transmembrane region" description="Helical" evidence="10">
    <location>
        <begin position="35"/>
        <end position="55"/>
    </location>
</feature>
<evidence type="ECO:0000256" key="10">
    <source>
        <dbReference type="SAM" id="Phobius"/>
    </source>
</evidence>
<comment type="subcellular location">
    <subcellularLocation>
        <location evidence="1">Endomembrane system</location>
        <topology evidence="1">Multi-pass membrane protein</topology>
    </subcellularLocation>
    <subcellularLocation>
        <location evidence="2">Endoplasmic reticulum membrane</location>
    </subcellularLocation>
</comment>
<dbReference type="InterPro" id="IPR005599">
    <property type="entry name" value="GPI_mannosylTrfase"/>
</dbReference>
<dbReference type="PANTHER" id="PTHR22760">
    <property type="entry name" value="GLYCOSYLTRANSFERASE"/>
    <property type="match status" value="1"/>
</dbReference>
<keyword evidence="8 10" id="KW-0472">Membrane</keyword>
<dbReference type="PANTHER" id="PTHR22760:SF4">
    <property type="entry name" value="GPI MANNOSYLTRANSFERASE 3"/>
    <property type="match status" value="1"/>
</dbReference>
<evidence type="ECO:0000256" key="7">
    <source>
        <dbReference type="ARBA" id="ARBA00022989"/>
    </source>
</evidence>
<evidence type="ECO:0000256" key="9">
    <source>
        <dbReference type="SAM" id="MobiDB-lite"/>
    </source>
</evidence>
<feature type="region of interest" description="Disordered" evidence="9">
    <location>
        <begin position="1"/>
        <end position="27"/>
    </location>
</feature>
<keyword evidence="4" id="KW-0808">Transferase</keyword>
<feature type="transmembrane region" description="Helical" evidence="10">
    <location>
        <begin position="365"/>
        <end position="385"/>
    </location>
</feature>
<feature type="transmembrane region" description="Helical" evidence="10">
    <location>
        <begin position="338"/>
        <end position="358"/>
    </location>
</feature>
<evidence type="ECO:0000256" key="4">
    <source>
        <dbReference type="ARBA" id="ARBA00022679"/>
    </source>
</evidence>
<evidence type="ECO:0000313" key="11">
    <source>
        <dbReference type="EMBL" id="QSQ19399.1"/>
    </source>
</evidence>
<feature type="transmembrane region" description="Helical" evidence="10">
    <location>
        <begin position="195"/>
        <end position="223"/>
    </location>
</feature>
<dbReference type="RefSeq" id="WP_206720985.1">
    <property type="nucleotide sequence ID" value="NZ_CP071090.1"/>
</dbReference>
<proteinExistence type="predicted"/>
<keyword evidence="6" id="KW-0256">Endoplasmic reticulum</keyword>
<feature type="transmembrane region" description="Helical" evidence="10">
    <location>
        <begin position="230"/>
        <end position="253"/>
    </location>
</feature>
<protein>
    <submittedName>
        <fullName evidence="11">Glycosyltransferase family 39 protein</fullName>
    </submittedName>
</protein>
<evidence type="ECO:0000256" key="1">
    <source>
        <dbReference type="ARBA" id="ARBA00004127"/>
    </source>
</evidence>
<dbReference type="EMBL" id="CP071090">
    <property type="protein sequence ID" value="QSQ19399.1"/>
    <property type="molecule type" value="Genomic_DNA"/>
</dbReference>
<evidence type="ECO:0000256" key="2">
    <source>
        <dbReference type="ARBA" id="ARBA00004586"/>
    </source>
</evidence>
<reference evidence="11 12" key="1">
    <citation type="submission" date="2021-02" db="EMBL/GenBank/DDBJ databases">
        <title>De Novo genome assembly of isolated myxobacteria.</title>
        <authorList>
            <person name="Stevens D.C."/>
        </authorList>
    </citation>
    <scope>NUCLEOTIDE SEQUENCE [LARGE SCALE GENOMIC DNA]</scope>
    <source>
        <strain evidence="12">SCPEA02</strain>
    </source>
</reference>
<organism evidence="11 12">
    <name type="scientific">Pyxidicoccus parkwayensis</name>
    <dbReference type="NCBI Taxonomy" id="2813578"/>
    <lineage>
        <taxon>Bacteria</taxon>
        <taxon>Pseudomonadati</taxon>
        <taxon>Myxococcota</taxon>
        <taxon>Myxococcia</taxon>
        <taxon>Myxococcales</taxon>
        <taxon>Cystobacterineae</taxon>
        <taxon>Myxococcaceae</taxon>
        <taxon>Pyxidicoccus</taxon>
    </lineage>
</organism>
<feature type="transmembrane region" description="Helical" evidence="10">
    <location>
        <begin position="149"/>
        <end position="168"/>
    </location>
</feature>
<feature type="transmembrane region" description="Helical" evidence="10">
    <location>
        <begin position="285"/>
        <end position="306"/>
    </location>
</feature>
<keyword evidence="12" id="KW-1185">Reference proteome</keyword>
<name>A0ABX7NPM2_9BACT</name>
<keyword evidence="3" id="KW-0328">Glycosyltransferase</keyword>
<accession>A0ABX7NPM2</accession>
<evidence type="ECO:0000256" key="6">
    <source>
        <dbReference type="ARBA" id="ARBA00022824"/>
    </source>
</evidence>